<evidence type="ECO:0000256" key="6">
    <source>
        <dbReference type="ARBA" id="ARBA00023242"/>
    </source>
</evidence>
<feature type="compositionally biased region" description="Basic residues" evidence="8">
    <location>
        <begin position="300"/>
        <end position="311"/>
    </location>
</feature>
<feature type="region of interest" description="Disordered" evidence="8">
    <location>
        <begin position="285"/>
        <end position="387"/>
    </location>
</feature>
<dbReference type="PANTHER" id="PTHR23142">
    <property type="entry name" value="PRE-MRNA-SPLICING FACTOR 38A-RELATED"/>
    <property type="match status" value="1"/>
</dbReference>
<proteinExistence type="inferred from homology"/>
<feature type="region of interest" description="Disordered" evidence="8">
    <location>
        <begin position="1"/>
        <end position="33"/>
    </location>
</feature>
<gene>
    <name evidence="9" type="primary">Acey_s0179.g715</name>
    <name evidence="9" type="synonym">Acey-Y108G3AL.2</name>
    <name evidence="9" type="ORF">Y032_0179g715</name>
</gene>
<evidence type="ECO:0000256" key="2">
    <source>
        <dbReference type="ARBA" id="ARBA00006164"/>
    </source>
</evidence>
<feature type="compositionally biased region" description="Basic and acidic residues" evidence="8">
    <location>
        <begin position="286"/>
        <end position="299"/>
    </location>
</feature>
<keyword evidence="5 7" id="KW-0508">mRNA splicing</keyword>
<feature type="compositionally biased region" description="Basic and acidic residues" evidence="8">
    <location>
        <begin position="312"/>
        <end position="325"/>
    </location>
</feature>
<accession>A0A016STM2</accession>
<evidence type="ECO:0000256" key="1">
    <source>
        <dbReference type="ARBA" id="ARBA00004123"/>
    </source>
</evidence>
<comment type="subcellular location">
    <subcellularLocation>
        <location evidence="1 7">Nucleus</location>
    </subcellularLocation>
</comment>
<feature type="compositionally biased region" description="Basic and acidic residues" evidence="8">
    <location>
        <begin position="347"/>
        <end position="387"/>
    </location>
</feature>
<organism evidence="9 10">
    <name type="scientific">Ancylostoma ceylanicum</name>
    <dbReference type="NCBI Taxonomy" id="53326"/>
    <lineage>
        <taxon>Eukaryota</taxon>
        <taxon>Metazoa</taxon>
        <taxon>Ecdysozoa</taxon>
        <taxon>Nematoda</taxon>
        <taxon>Chromadorea</taxon>
        <taxon>Rhabditida</taxon>
        <taxon>Rhabditina</taxon>
        <taxon>Rhabditomorpha</taxon>
        <taxon>Strongyloidea</taxon>
        <taxon>Ancylostomatidae</taxon>
        <taxon>Ancylostomatinae</taxon>
        <taxon>Ancylostoma</taxon>
    </lineage>
</organism>
<keyword evidence="4 7" id="KW-0747">Spliceosome</keyword>
<dbReference type="Pfam" id="PF03371">
    <property type="entry name" value="PRP38"/>
    <property type="match status" value="1"/>
</dbReference>
<reference evidence="10" key="1">
    <citation type="journal article" date="2015" name="Nat. Genet.">
        <title>The genome and transcriptome of the zoonotic hookworm Ancylostoma ceylanicum identify infection-specific gene families.</title>
        <authorList>
            <person name="Schwarz E.M."/>
            <person name="Hu Y."/>
            <person name="Antoshechkin I."/>
            <person name="Miller M.M."/>
            <person name="Sternberg P.W."/>
            <person name="Aroian R.V."/>
        </authorList>
    </citation>
    <scope>NUCLEOTIDE SEQUENCE</scope>
    <source>
        <strain evidence="10">HY135</strain>
    </source>
</reference>
<dbReference type="Proteomes" id="UP000024635">
    <property type="component" value="Unassembled WGS sequence"/>
</dbReference>
<evidence type="ECO:0000313" key="10">
    <source>
        <dbReference type="Proteomes" id="UP000024635"/>
    </source>
</evidence>
<dbReference type="InterPro" id="IPR005037">
    <property type="entry name" value="PRP38"/>
</dbReference>
<sequence length="387" mass="44368">MEQQQPTTTMASVSTAPTATTATTTIQAPKPNPAPLTIADFIDDDDVTEIPTIQSNRKSNTLPIWGNQQTMNLNGLVLENVKESYYYKNHLVEIDSAQQLLDEVFYKVKHLEPWEKGTRKVQGMTGMCGGVRGVGAGGVVSSAFCLLYRFFKVRLTRKQLISMINSRVSPYIRGLGFMYIRYTQPPADLWEWFEPYLVGCLSSIGKGNYGFPLSTIDAHPFFKDDEEEIDPRSGGGDIMTFGQVVRIMLTKLDWYGTLFPRIPVPIQKEIDEKFAERKRAMLFGDGRLEPRRDRDEDRSTRRRSRSPRDRKRASSSERKRDEKRPRPTRCGHHLRHHHCTKHRKKCPEKAKRARMEAEGKLENEEKDKNEVKDGETAKETENTTPKD</sequence>
<keyword evidence="6 7" id="KW-0539">Nucleus</keyword>
<evidence type="ECO:0000256" key="5">
    <source>
        <dbReference type="ARBA" id="ARBA00023187"/>
    </source>
</evidence>
<dbReference type="GO" id="GO:0005681">
    <property type="term" value="C:spliceosomal complex"/>
    <property type="evidence" value="ECO:0007669"/>
    <property type="project" value="UniProtKB-KW"/>
</dbReference>
<keyword evidence="3 7" id="KW-0507">mRNA processing</keyword>
<comment type="caution">
    <text evidence="9">The sequence shown here is derived from an EMBL/GenBank/DDBJ whole genome shotgun (WGS) entry which is preliminary data.</text>
</comment>
<protein>
    <recommendedName>
        <fullName evidence="7">Pre-mRNA-splicing factor 38</fullName>
    </recommendedName>
</protein>
<evidence type="ECO:0000256" key="8">
    <source>
        <dbReference type="SAM" id="MobiDB-lite"/>
    </source>
</evidence>
<evidence type="ECO:0000256" key="4">
    <source>
        <dbReference type="ARBA" id="ARBA00022728"/>
    </source>
</evidence>
<dbReference type="STRING" id="53326.A0A016STM2"/>
<evidence type="ECO:0000256" key="7">
    <source>
        <dbReference type="RuleBase" id="RU367025"/>
    </source>
</evidence>
<feature type="compositionally biased region" description="Basic residues" evidence="8">
    <location>
        <begin position="326"/>
        <end position="346"/>
    </location>
</feature>
<feature type="compositionally biased region" description="Low complexity" evidence="8">
    <location>
        <begin position="1"/>
        <end position="25"/>
    </location>
</feature>
<keyword evidence="10" id="KW-1185">Reference proteome</keyword>
<comment type="similarity">
    <text evidence="2 7">Belongs to the PRP38 family.</text>
</comment>
<dbReference type="AlphaFoldDB" id="A0A016STM2"/>
<comment type="function">
    <text evidence="7">Required for pre-mRNA splicing.</text>
</comment>
<evidence type="ECO:0000313" key="9">
    <source>
        <dbReference type="EMBL" id="EYB93727.1"/>
    </source>
</evidence>
<dbReference type="OrthoDB" id="3881at2759"/>
<dbReference type="GO" id="GO:0000398">
    <property type="term" value="P:mRNA splicing, via spliceosome"/>
    <property type="evidence" value="ECO:0007669"/>
    <property type="project" value="UniProtKB-UniRule"/>
</dbReference>
<dbReference type="EMBL" id="JARK01001515">
    <property type="protein sequence ID" value="EYB93727.1"/>
    <property type="molecule type" value="Genomic_DNA"/>
</dbReference>
<name>A0A016STM2_9BILA</name>
<evidence type="ECO:0000256" key="3">
    <source>
        <dbReference type="ARBA" id="ARBA00022664"/>
    </source>
</evidence>